<keyword evidence="3" id="KW-0175">Coiled coil</keyword>
<dbReference type="InterPro" id="IPR024930">
    <property type="entry name" value="Skp_dom_sf"/>
</dbReference>
<dbReference type="Gene3D" id="3.30.910.20">
    <property type="entry name" value="Skp domain"/>
    <property type="match status" value="1"/>
</dbReference>
<comment type="similarity">
    <text evidence="1">Belongs to the Skp family.</text>
</comment>
<accession>A0A7K3WQ65</accession>
<feature type="chain" id="PRO_5029559638" evidence="4">
    <location>
        <begin position="24"/>
        <end position="212"/>
    </location>
</feature>
<proteinExistence type="inferred from homology"/>
<dbReference type="PANTHER" id="PTHR35089">
    <property type="entry name" value="CHAPERONE PROTEIN SKP"/>
    <property type="match status" value="1"/>
</dbReference>
<evidence type="ECO:0000313" key="5">
    <source>
        <dbReference type="EMBL" id="NEN23628.1"/>
    </source>
</evidence>
<reference evidence="5 6" key="1">
    <citation type="submission" date="2020-02" db="EMBL/GenBank/DDBJ databases">
        <title>Out from the shadows clarifying the taxonomy of the family Cryomorphaceae and related taxa by utilizing the GTDB taxonomic framework.</title>
        <authorList>
            <person name="Bowman J.P."/>
        </authorList>
    </citation>
    <scope>NUCLEOTIDE SEQUENCE [LARGE SCALE GENOMIC DNA]</scope>
    <source>
        <strain evidence="5 6">QSSC 1-22</strain>
    </source>
</reference>
<gene>
    <name evidence="5" type="ORF">G3O08_08950</name>
</gene>
<keyword evidence="6" id="KW-1185">Reference proteome</keyword>
<evidence type="ECO:0000256" key="4">
    <source>
        <dbReference type="SAM" id="SignalP"/>
    </source>
</evidence>
<dbReference type="GO" id="GO:0050821">
    <property type="term" value="P:protein stabilization"/>
    <property type="evidence" value="ECO:0007669"/>
    <property type="project" value="TreeGrafter"/>
</dbReference>
<dbReference type="RefSeq" id="WP_163285023.1">
    <property type="nucleotide sequence ID" value="NZ_JAAGVY010000013.1"/>
</dbReference>
<feature type="signal peptide" evidence="4">
    <location>
        <begin position="1"/>
        <end position="23"/>
    </location>
</feature>
<name>A0A7K3WQ65_9FLAO</name>
<dbReference type="Pfam" id="PF03938">
    <property type="entry name" value="OmpH"/>
    <property type="match status" value="1"/>
</dbReference>
<dbReference type="SUPFAM" id="SSF111384">
    <property type="entry name" value="OmpH-like"/>
    <property type="match status" value="1"/>
</dbReference>
<dbReference type="GO" id="GO:0005829">
    <property type="term" value="C:cytosol"/>
    <property type="evidence" value="ECO:0007669"/>
    <property type="project" value="TreeGrafter"/>
</dbReference>
<dbReference type="GO" id="GO:0051082">
    <property type="term" value="F:unfolded protein binding"/>
    <property type="evidence" value="ECO:0007669"/>
    <property type="project" value="InterPro"/>
</dbReference>
<dbReference type="SMART" id="SM00935">
    <property type="entry name" value="OmpH"/>
    <property type="match status" value="1"/>
</dbReference>
<evidence type="ECO:0000256" key="3">
    <source>
        <dbReference type="SAM" id="Coils"/>
    </source>
</evidence>
<dbReference type="AlphaFoldDB" id="A0A7K3WQ65"/>
<comment type="caution">
    <text evidence="5">The sequence shown here is derived from an EMBL/GenBank/DDBJ whole genome shotgun (WGS) entry which is preliminary data.</text>
</comment>
<dbReference type="Proteomes" id="UP000486602">
    <property type="component" value="Unassembled WGS sequence"/>
</dbReference>
<dbReference type="EMBL" id="JAAGVY010000013">
    <property type="protein sequence ID" value="NEN23628.1"/>
    <property type="molecule type" value="Genomic_DNA"/>
</dbReference>
<evidence type="ECO:0000256" key="1">
    <source>
        <dbReference type="ARBA" id="ARBA00009091"/>
    </source>
</evidence>
<evidence type="ECO:0000313" key="6">
    <source>
        <dbReference type="Proteomes" id="UP000486602"/>
    </source>
</evidence>
<organism evidence="5 6">
    <name type="scientific">Cryomorpha ignava</name>
    <dbReference type="NCBI Taxonomy" id="101383"/>
    <lineage>
        <taxon>Bacteria</taxon>
        <taxon>Pseudomonadati</taxon>
        <taxon>Bacteroidota</taxon>
        <taxon>Flavobacteriia</taxon>
        <taxon>Flavobacteriales</taxon>
        <taxon>Cryomorphaceae</taxon>
        <taxon>Cryomorpha</taxon>
    </lineage>
</organism>
<sequence>MNIKSIAQLSLLTMLGISLFSCKQEQAPQTNPVSTNGDTLSTKRAVEGNDLKVAFIYGDTVNTRYQFLLDAEAELESERKRIDRRLRTKLEEAEKRAGELQRKAPTMTQNEMQQAQAELQNLDLEMQQYQEKLGLDFRKRETELQTEYISKVNAYLENHNADGQYDMILNFQNGGNLLWIKQKYNITDEVIDGLNEAYQNDLNAKKSDKAKP</sequence>
<feature type="coiled-coil region" evidence="3">
    <location>
        <begin position="72"/>
        <end position="132"/>
    </location>
</feature>
<evidence type="ECO:0000256" key="2">
    <source>
        <dbReference type="ARBA" id="ARBA00022729"/>
    </source>
</evidence>
<keyword evidence="2 4" id="KW-0732">Signal</keyword>
<protein>
    <submittedName>
        <fullName evidence="5">OmpH family outer membrane protein</fullName>
    </submittedName>
</protein>
<dbReference type="PROSITE" id="PS51257">
    <property type="entry name" value="PROKAR_LIPOPROTEIN"/>
    <property type="match status" value="1"/>
</dbReference>
<dbReference type="InterPro" id="IPR005632">
    <property type="entry name" value="Chaperone_Skp"/>
</dbReference>
<dbReference type="PANTHER" id="PTHR35089:SF1">
    <property type="entry name" value="CHAPERONE PROTEIN SKP"/>
    <property type="match status" value="1"/>
</dbReference>